<feature type="transmembrane region" description="Helical" evidence="6">
    <location>
        <begin position="257"/>
        <end position="276"/>
    </location>
</feature>
<dbReference type="Gene3D" id="1.20.1250.20">
    <property type="entry name" value="MFS general substrate transporter like domains"/>
    <property type="match status" value="1"/>
</dbReference>
<protein>
    <submittedName>
        <fullName evidence="8">Transporter</fullName>
    </submittedName>
</protein>
<comment type="subcellular location">
    <subcellularLocation>
        <location evidence="1">Cell membrane</location>
        <topology evidence="1">Multi-pass membrane protein</topology>
    </subcellularLocation>
</comment>
<dbReference type="InterPro" id="IPR036259">
    <property type="entry name" value="MFS_trans_sf"/>
</dbReference>
<feature type="transmembrane region" description="Helical" evidence="6">
    <location>
        <begin position="90"/>
        <end position="110"/>
    </location>
</feature>
<dbReference type="RefSeq" id="WP_241715149.1">
    <property type="nucleotide sequence ID" value="NZ_JALBUF010000007.1"/>
</dbReference>
<evidence type="ECO:0000256" key="4">
    <source>
        <dbReference type="ARBA" id="ARBA00022989"/>
    </source>
</evidence>
<evidence type="ECO:0000313" key="9">
    <source>
        <dbReference type="Proteomes" id="UP001139263"/>
    </source>
</evidence>
<feature type="transmembrane region" description="Helical" evidence="6">
    <location>
        <begin position="147"/>
        <end position="166"/>
    </location>
</feature>
<dbReference type="SUPFAM" id="SSF103473">
    <property type="entry name" value="MFS general substrate transporter"/>
    <property type="match status" value="1"/>
</dbReference>
<reference evidence="8" key="1">
    <citation type="submission" date="2022-03" db="EMBL/GenBank/DDBJ databases">
        <title>Draft Genome Sequence of Firmicute Strain S0AB, a Heterotrophic Iron/Sulfur-Oxidizing Extreme Acidophile.</title>
        <authorList>
            <person name="Vergara E."/>
            <person name="Pakostova E."/>
            <person name="Johnson D.B."/>
            <person name="Holmes D.S."/>
        </authorList>
    </citation>
    <scope>NUCLEOTIDE SEQUENCE</scope>
    <source>
        <strain evidence="8">S0AB</strain>
    </source>
</reference>
<dbReference type="EMBL" id="JALBUF010000007">
    <property type="protein sequence ID" value="MCI0184016.1"/>
    <property type="molecule type" value="Genomic_DNA"/>
</dbReference>
<feature type="transmembrane region" description="Helical" evidence="6">
    <location>
        <begin position="312"/>
        <end position="330"/>
    </location>
</feature>
<sequence length="403" mass="42973">MDSQENTQALHTKSKKNPHLTRTLTILLAVGSAISVANIYYCQPLLVLMGKTFHETSTQMGYVATLTQLGYAGGLLLLTPLGDIWPKRMLIVILSIFTAIALSAVATAQTPAWLEIASFCVGVITIVPQIIIPLAVDLADEETRGEVVGIVMGGLLLGVLGARTVSGAIGQLLGWRSVYVMAAVLMVGLAITMLFTLPHLVAKNKISYGELLISLVKLLRDQPLLRQSSLIGGSMFGAFSVLWTVLAFRLAQGPYHYGSAVVGLFGLVGVAGALIAPVAGRIADKRGPSFMIGIGISITFISYVIMLFGDGVLLLLILGVLLLDFGVQASQISNQARIYSLVPTARSRINSVYMVAYFIGGSLGSFLATLTFGLWQWMGACMTAFAFVCLAGITHLYTIRARS</sequence>
<dbReference type="GO" id="GO:0005886">
    <property type="term" value="C:plasma membrane"/>
    <property type="evidence" value="ECO:0007669"/>
    <property type="project" value="UniProtKB-SubCell"/>
</dbReference>
<keyword evidence="5 6" id="KW-0472">Membrane</keyword>
<keyword evidence="3 6" id="KW-0812">Transmembrane</keyword>
<dbReference type="CDD" id="cd17324">
    <property type="entry name" value="MFS_NepI_like"/>
    <property type="match status" value="1"/>
</dbReference>
<dbReference type="PANTHER" id="PTHR42910:SF1">
    <property type="entry name" value="MAJOR FACILITATOR SUPERFAMILY (MFS) PROFILE DOMAIN-CONTAINING PROTEIN"/>
    <property type="match status" value="1"/>
</dbReference>
<dbReference type="InterPro" id="IPR011701">
    <property type="entry name" value="MFS"/>
</dbReference>
<feature type="transmembrane region" description="Helical" evidence="6">
    <location>
        <begin position="20"/>
        <end position="41"/>
    </location>
</feature>
<gene>
    <name evidence="8" type="ORF">MM817_02311</name>
</gene>
<organism evidence="8 9">
    <name type="scientific">Sulfoacidibacillus ferrooxidans</name>
    <dbReference type="NCBI Taxonomy" id="2005001"/>
    <lineage>
        <taxon>Bacteria</taxon>
        <taxon>Bacillati</taxon>
        <taxon>Bacillota</taxon>
        <taxon>Bacilli</taxon>
        <taxon>Bacillales</taxon>
        <taxon>Alicyclobacillaceae</taxon>
        <taxon>Sulfoacidibacillus</taxon>
    </lineage>
</organism>
<feature type="domain" description="Major facilitator superfamily (MFS) profile" evidence="7">
    <location>
        <begin position="24"/>
        <end position="403"/>
    </location>
</feature>
<evidence type="ECO:0000259" key="7">
    <source>
        <dbReference type="PROSITE" id="PS50850"/>
    </source>
</evidence>
<keyword evidence="2" id="KW-0813">Transport</keyword>
<feature type="transmembrane region" description="Helical" evidence="6">
    <location>
        <begin position="230"/>
        <end position="251"/>
    </location>
</feature>
<dbReference type="PROSITE" id="PS50850">
    <property type="entry name" value="MFS"/>
    <property type="match status" value="1"/>
</dbReference>
<evidence type="ECO:0000256" key="3">
    <source>
        <dbReference type="ARBA" id="ARBA00022692"/>
    </source>
</evidence>
<feature type="transmembrane region" description="Helical" evidence="6">
    <location>
        <begin position="61"/>
        <end position="78"/>
    </location>
</feature>
<accession>A0A9X2AFF9</accession>
<dbReference type="InterPro" id="IPR020846">
    <property type="entry name" value="MFS_dom"/>
</dbReference>
<name>A0A9X2AFF9_9BACL</name>
<keyword evidence="9" id="KW-1185">Reference proteome</keyword>
<keyword evidence="4 6" id="KW-1133">Transmembrane helix</keyword>
<evidence type="ECO:0000256" key="2">
    <source>
        <dbReference type="ARBA" id="ARBA00022448"/>
    </source>
</evidence>
<dbReference type="PANTHER" id="PTHR42910">
    <property type="entry name" value="TRANSPORTER SCO4007-RELATED"/>
    <property type="match status" value="1"/>
</dbReference>
<feature type="transmembrane region" description="Helical" evidence="6">
    <location>
        <begin position="288"/>
        <end position="306"/>
    </location>
</feature>
<feature type="transmembrane region" description="Helical" evidence="6">
    <location>
        <begin position="116"/>
        <end position="135"/>
    </location>
</feature>
<evidence type="ECO:0000256" key="6">
    <source>
        <dbReference type="SAM" id="Phobius"/>
    </source>
</evidence>
<evidence type="ECO:0000313" key="8">
    <source>
        <dbReference type="EMBL" id="MCI0184016.1"/>
    </source>
</evidence>
<feature type="transmembrane region" description="Helical" evidence="6">
    <location>
        <begin position="351"/>
        <end position="371"/>
    </location>
</feature>
<proteinExistence type="predicted"/>
<feature type="transmembrane region" description="Helical" evidence="6">
    <location>
        <begin position="377"/>
        <end position="399"/>
    </location>
</feature>
<dbReference type="Pfam" id="PF07690">
    <property type="entry name" value="MFS_1"/>
    <property type="match status" value="1"/>
</dbReference>
<feature type="transmembrane region" description="Helical" evidence="6">
    <location>
        <begin position="178"/>
        <end position="197"/>
    </location>
</feature>
<dbReference type="Proteomes" id="UP001139263">
    <property type="component" value="Unassembled WGS sequence"/>
</dbReference>
<dbReference type="GO" id="GO:0022857">
    <property type="term" value="F:transmembrane transporter activity"/>
    <property type="evidence" value="ECO:0007669"/>
    <property type="project" value="InterPro"/>
</dbReference>
<dbReference type="AlphaFoldDB" id="A0A9X2AFF9"/>
<evidence type="ECO:0000256" key="5">
    <source>
        <dbReference type="ARBA" id="ARBA00023136"/>
    </source>
</evidence>
<comment type="caution">
    <text evidence="8">The sequence shown here is derived from an EMBL/GenBank/DDBJ whole genome shotgun (WGS) entry which is preliminary data.</text>
</comment>
<evidence type="ECO:0000256" key="1">
    <source>
        <dbReference type="ARBA" id="ARBA00004651"/>
    </source>
</evidence>